<evidence type="ECO:0000259" key="3">
    <source>
        <dbReference type="PROSITE" id="PS51186"/>
    </source>
</evidence>
<dbReference type="PANTHER" id="PTHR43877:SF5">
    <property type="entry name" value="BLL8307 PROTEIN"/>
    <property type="match status" value="1"/>
</dbReference>
<dbReference type="GO" id="GO:0016747">
    <property type="term" value="F:acyltransferase activity, transferring groups other than amino-acyl groups"/>
    <property type="evidence" value="ECO:0007669"/>
    <property type="project" value="InterPro"/>
</dbReference>
<evidence type="ECO:0000313" key="5">
    <source>
        <dbReference type="Proteomes" id="UP000520814"/>
    </source>
</evidence>
<feature type="domain" description="N-acetyltransferase" evidence="3">
    <location>
        <begin position="3"/>
        <end position="152"/>
    </location>
</feature>
<dbReference type="EMBL" id="JACHGW010000002">
    <property type="protein sequence ID" value="MBB6050713.1"/>
    <property type="molecule type" value="Genomic_DNA"/>
</dbReference>
<keyword evidence="1 4" id="KW-0808">Transferase</keyword>
<dbReference type="Pfam" id="PF13302">
    <property type="entry name" value="Acetyltransf_3"/>
    <property type="match status" value="1"/>
</dbReference>
<dbReference type="CDD" id="cd04301">
    <property type="entry name" value="NAT_SF"/>
    <property type="match status" value="1"/>
</dbReference>
<dbReference type="InterPro" id="IPR000182">
    <property type="entry name" value="GNAT_dom"/>
</dbReference>
<keyword evidence="2" id="KW-0012">Acyltransferase</keyword>
<organism evidence="4 5">
    <name type="scientific">Armatimonas rosea</name>
    <dbReference type="NCBI Taxonomy" id="685828"/>
    <lineage>
        <taxon>Bacteria</taxon>
        <taxon>Bacillati</taxon>
        <taxon>Armatimonadota</taxon>
        <taxon>Armatimonadia</taxon>
        <taxon>Armatimonadales</taxon>
        <taxon>Armatimonadaceae</taxon>
        <taxon>Armatimonas</taxon>
    </lineage>
</organism>
<dbReference type="InterPro" id="IPR050832">
    <property type="entry name" value="Bact_Acetyltransf"/>
</dbReference>
<protein>
    <submittedName>
        <fullName evidence="4">RimJ/RimL family protein N-acetyltransferase</fullName>
    </submittedName>
</protein>
<dbReference type="SUPFAM" id="SSF55729">
    <property type="entry name" value="Acyl-CoA N-acyltransferases (Nat)"/>
    <property type="match status" value="2"/>
</dbReference>
<name>A0A7W9SRH1_ARMRO</name>
<evidence type="ECO:0000256" key="1">
    <source>
        <dbReference type="ARBA" id="ARBA00022679"/>
    </source>
</evidence>
<evidence type="ECO:0000313" key="4">
    <source>
        <dbReference type="EMBL" id="MBB6050713.1"/>
    </source>
</evidence>
<dbReference type="Proteomes" id="UP000520814">
    <property type="component" value="Unassembled WGS sequence"/>
</dbReference>
<proteinExistence type="predicted"/>
<comment type="caution">
    <text evidence="4">The sequence shown here is derived from an EMBL/GenBank/DDBJ whole genome shotgun (WGS) entry which is preliminary data.</text>
</comment>
<feature type="domain" description="N-acetyltransferase" evidence="3">
    <location>
        <begin position="170"/>
        <end position="318"/>
    </location>
</feature>
<dbReference type="Pfam" id="PF00583">
    <property type="entry name" value="Acetyltransf_1"/>
    <property type="match status" value="1"/>
</dbReference>
<dbReference type="PANTHER" id="PTHR43877">
    <property type="entry name" value="AMINOALKYLPHOSPHONATE N-ACETYLTRANSFERASE-RELATED-RELATED"/>
    <property type="match status" value="1"/>
</dbReference>
<dbReference type="PROSITE" id="PS51186">
    <property type="entry name" value="GNAT"/>
    <property type="match status" value="2"/>
</dbReference>
<dbReference type="InterPro" id="IPR016181">
    <property type="entry name" value="Acyl_CoA_acyltransferase"/>
</dbReference>
<dbReference type="AlphaFoldDB" id="A0A7W9SRH1"/>
<dbReference type="Gene3D" id="3.40.630.30">
    <property type="match status" value="2"/>
</dbReference>
<accession>A0A7W9SRH1</accession>
<gene>
    <name evidence="4" type="ORF">HNQ39_002504</name>
</gene>
<evidence type="ECO:0000256" key="2">
    <source>
        <dbReference type="ARBA" id="ARBA00023315"/>
    </source>
</evidence>
<reference evidence="4 5" key="1">
    <citation type="submission" date="2020-08" db="EMBL/GenBank/DDBJ databases">
        <title>Genomic Encyclopedia of Type Strains, Phase IV (KMG-IV): sequencing the most valuable type-strain genomes for metagenomic binning, comparative biology and taxonomic classification.</title>
        <authorList>
            <person name="Goeker M."/>
        </authorList>
    </citation>
    <scope>NUCLEOTIDE SEQUENCE [LARGE SCALE GENOMIC DNA]</scope>
    <source>
        <strain evidence="4 5">DSM 23562</strain>
    </source>
</reference>
<keyword evidence="5" id="KW-1185">Reference proteome</keyword>
<sequence>MTIQLDNLTRPEVAQLLEEHLTDMRAVSPPESVHALDLEGLRKPELTFWTLWDGGTLAGCAALKELTPQHGELKSMRTAAAFRRRGVAARLLAHVLDEASERGYMRLSLETGSQPFFAPAHQLYTRFGFVACGPFAAYKDDPNSTFMTRTLAARSDGTVRLTRFAATDAPVLCAGDHDPEHRLRFDFPADFVPSVAHAEAVLARWEQERLSGVRFPFAVRDAHSSTLLGGCELQPLESDSQRRTANLSYWTYPEHRGKGVATRAVALACQLAFETYGFEQLELLTAPDNTASRRVALRSGFQELGLRDGEVLHTRTKVGDTQG</sequence>